<evidence type="ECO:0000313" key="8">
    <source>
        <dbReference type="Proteomes" id="UP000003280"/>
    </source>
</evidence>
<dbReference type="RefSeq" id="WP_008902729.1">
    <property type="nucleotide sequence ID" value="NZ_GL397071.1"/>
</dbReference>
<evidence type="ECO:0000256" key="2">
    <source>
        <dbReference type="ARBA" id="ARBA00022448"/>
    </source>
</evidence>
<dbReference type="Gene3D" id="3.30.2320.30">
    <property type="entry name" value="ATP synthase, E subunit, C-terminal"/>
    <property type="match status" value="1"/>
</dbReference>
<protein>
    <recommendedName>
        <fullName evidence="6">V-type proton ATPase subunit E</fullName>
    </recommendedName>
    <alternativeName>
        <fullName evidence="6">V-ATPase subunit E</fullName>
    </alternativeName>
</protein>
<evidence type="ECO:0000256" key="6">
    <source>
        <dbReference type="HAMAP-Rule" id="MF_00311"/>
    </source>
</evidence>
<evidence type="ECO:0000313" key="7">
    <source>
        <dbReference type="EMBL" id="EFM24533.1"/>
    </source>
</evidence>
<dbReference type="GO" id="GO:0016787">
    <property type="term" value="F:hydrolase activity"/>
    <property type="evidence" value="ECO:0007669"/>
    <property type="project" value="UniProtKB-KW"/>
</dbReference>
<dbReference type="Pfam" id="PF01991">
    <property type="entry name" value="vATP-synt_E"/>
    <property type="match status" value="1"/>
</dbReference>
<dbReference type="HAMAP" id="MF_00311">
    <property type="entry name" value="ATP_synth_E_arch"/>
    <property type="match status" value="1"/>
</dbReference>
<keyword evidence="2 6" id="KW-0813">Transport</keyword>
<dbReference type="eggNOG" id="COG1390">
    <property type="taxonomic scope" value="Bacteria"/>
</dbReference>
<evidence type="ECO:0000256" key="3">
    <source>
        <dbReference type="ARBA" id="ARBA00022781"/>
    </source>
</evidence>
<dbReference type="GO" id="GO:0042777">
    <property type="term" value="P:proton motive force-driven plasma membrane ATP synthesis"/>
    <property type="evidence" value="ECO:0007669"/>
    <property type="project" value="UniProtKB-UniRule"/>
</dbReference>
<evidence type="ECO:0000256" key="4">
    <source>
        <dbReference type="ARBA" id="ARBA00023065"/>
    </source>
</evidence>
<evidence type="ECO:0000256" key="1">
    <source>
        <dbReference type="ARBA" id="ARBA00005901"/>
    </source>
</evidence>
<keyword evidence="8" id="KW-1185">Reference proteome</keyword>
<dbReference type="HOGENOM" id="CLU_105846_3_1_9"/>
<dbReference type="GO" id="GO:0046933">
    <property type="term" value="F:proton-transporting ATP synthase activity, rotational mechanism"/>
    <property type="evidence" value="ECO:0007669"/>
    <property type="project" value="UniProtKB-UniRule"/>
</dbReference>
<gene>
    <name evidence="7" type="primary">ntpE</name>
    <name evidence="6" type="synonym">atpE</name>
    <name evidence="7" type="ORF">HMPREF9225_1954</name>
</gene>
<dbReference type="GO" id="GO:0033178">
    <property type="term" value="C:proton-transporting two-sector ATPase complex, catalytic domain"/>
    <property type="evidence" value="ECO:0007669"/>
    <property type="project" value="InterPro"/>
</dbReference>
<sequence>MSNLDNITSKIIEDAKLKAEEIINDAKDSAEKIVEDKILQGEKKKALIIENSEKEAKTLIDRKLSKQNLEVRDDLISAKQEVVNRVIDMVKYKLNNLDDKTYINFLKKSLSSFEGDNLELIVPEDKRELVKKENLNIRLSDDEAISSGFAVRAENMYYNNDFDGVVESKRDDLTIEIMNKLFES</sequence>
<dbReference type="InterPro" id="IPR038495">
    <property type="entry name" value="ATPase_E_C"/>
</dbReference>
<dbReference type="Proteomes" id="UP000003280">
    <property type="component" value="Unassembled WGS sequence"/>
</dbReference>
<dbReference type="InterPro" id="IPR002842">
    <property type="entry name" value="ATPase_V1_Esu"/>
</dbReference>
<dbReference type="AlphaFoldDB" id="E0NP65"/>
<comment type="function">
    <text evidence="6">Produces ATP from ADP in the presence of a proton gradient across the membrane.</text>
</comment>
<dbReference type="SUPFAM" id="SSF160527">
    <property type="entry name" value="V-type ATPase subunit E-like"/>
    <property type="match status" value="1"/>
</dbReference>
<organism evidence="7 8">
    <name type="scientific">Peptoniphilus duerdenii ATCC BAA-1640</name>
    <dbReference type="NCBI Taxonomy" id="862517"/>
    <lineage>
        <taxon>Bacteria</taxon>
        <taxon>Bacillati</taxon>
        <taxon>Bacillota</taxon>
        <taxon>Tissierellia</taxon>
        <taxon>Tissierellales</taxon>
        <taxon>Peptoniphilaceae</taxon>
        <taxon>Peptoniphilus</taxon>
    </lineage>
</organism>
<proteinExistence type="inferred from homology"/>
<dbReference type="GO" id="GO:0005524">
    <property type="term" value="F:ATP binding"/>
    <property type="evidence" value="ECO:0007669"/>
    <property type="project" value="UniProtKB-UniRule"/>
</dbReference>
<dbReference type="Gene3D" id="1.20.5.620">
    <property type="entry name" value="F1F0 ATP synthase subunit B, membrane domain"/>
    <property type="match status" value="1"/>
</dbReference>
<comment type="similarity">
    <text evidence="1 6">Belongs to the V-ATPase E subunit family.</text>
</comment>
<accession>E0NP65</accession>
<dbReference type="GO" id="GO:0046961">
    <property type="term" value="F:proton-transporting ATPase activity, rotational mechanism"/>
    <property type="evidence" value="ECO:0007669"/>
    <property type="project" value="InterPro"/>
</dbReference>
<dbReference type="SUPFAM" id="SSF81573">
    <property type="entry name" value="F1F0 ATP synthase subunit B, membrane domain"/>
    <property type="match status" value="1"/>
</dbReference>
<keyword evidence="4 6" id="KW-0406">Ion transport</keyword>
<reference evidence="7 8" key="1">
    <citation type="submission" date="2010-07" db="EMBL/GenBank/DDBJ databases">
        <authorList>
            <person name="Muzny D."/>
            <person name="Qin X."/>
            <person name="Deng J."/>
            <person name="Jiang H."/>
            <person name="Liu Y."/>
            <person name="Qu J."/>
            <person name="Song X.-Z."/>
            <person name="Zhang L."/>
            <person name="Thornton R."/>
            <person name="Coyle M."/>
            <person name="Francisco L."/>
            <person name="Jackson L."/>
            <person name="Javaid M."/>
            <person name="Korchina V."/>
            <person name="Kovar C."/>
            <person name="Mata R."/>
            <person name="Mathew T."/>
            <person name="Ngo R."/>
            <person name="Nguyen L."/>
            <person name="Nguyen N."/>
            <person name="Okwuonu G."/>
            <person name="Ongeri F."/>
            <person name="Pham C."/>
            <person name="Simmons D."/>
            <person name="Wilczek-Boney K."/>
            <person name="Hale W."/>
            <person name="Jakkamsetti A."/>
            <person name="Pham P."/>
            <person name="Ruth R."/>
            <person name="San Lucas F."/>
            <person name="Warren J."/>
            <person name="Zhang J."/>
            <person name="Zhao Z."/>
            <person name="Zhou C."/>
            <person name="Zhu D."/>
            <person name="Lee S."/>
            <person name="Bess C."/>
            <person name="Blankenburg K."/>
            <person name="Forbes L."/>
            <person name="Fu Q."/>
            <person name="Gubbala S."/>
            <person name="Hirani K."/>
            <person name="Jayaseelan J.C."/>
            <person name="Lara F."/>
            <person name="Munidasa M."/>
            <person name="Palculict T."/>
            <person name="Patil S."/>
            <person name="Pu L.-L."/>
            <person name="Saada N."/>
            <person name="Tang L."/>
            <person name="Weissenberger G."/>
            <person name="Zhu Y."/>
            <person name="Hemphill L."/>
            <person name="Shang Y."/>
            <person name="Youmans B."/>
            <person name="Ayvaz T."/>
            <person name="Ross M."/>
            <person name="Santibanez J."/>
            <person name="Aqrawi P."/>
            <person name="Gross S."/>
            <person name="Joshi V."/>
            <person name="Fowler G."/>
            <person name="Nazareth L."/>
            <person name="Reid J."/>
            <person name="Worley K."/>
            <person name="Petrosino J."/>
            <person name="Highlander S."/>
            <person name="Gibbs R."/>
        </authorList>
    </citation>
    <scope>NUCLEOTIDE SEQUENCE [LARGE SCALE GENOMIC DNA]</scope>
    <source>
        <strain evidence="7 8">ATCC BAA-1640</strain>
    </source>
</reference>
<evidence type="ECO:0000256" key="5">
    <source>
        <dbReference type="ARBA" id="ARBA00023310"/>
    </source>
</evidence>
<keyword evidence="3 6" id="KW-0375">Hydrogen ion transport</keyword>
<dbReference type="STRING" id="862517.HMPREF9225_1954"/>
<name>E0NP65_9FIRM</name>
<dbReference type="EMBL" id="AEEH01000053">
    <property type="protein sequence ID" value="EFM24533.1"/>
    <property type="molecule type" value="Genomic_DNA"/>
</dbReference>
<comment type="caution">
    <text evidence="7">The sequence shown here is derived from an EMBL/GenBank/DDBJ whole genome shotgun (WGS) entry which is preliminary data.</text>
</comment>
<keyword evidence="5 6" id="KW-0066">ATP synthesis</keyword>
<keyword evidence="7" id="KW-0378">Hydrolase</keyword>
<dbReference type="InterPro" id="IPR028987">
    <property type="entry name" value="ATP_synth_B-like_membr_sf"/>
</dbReference>